<accession>A0ABR3JAI9</accession>
<dbReference type="PANTHER" id="PTHR10963:SF24">
    <property type="entry name" value="GLYCOSIDASE C21B10.07-RELATED"/>
    <property type="match status" value="1"/>
</dbReference>
<reference evidence="4" key="1">
    <citation type="submission" date="2024-06" db="EMBL/GenBank/DDBJ databases">
        <title>Multi-omics analyses provide insights into the biosynthesis of the anticancer antibiotic pleurotin in Hohenbuehelia grisea.</title>
        <authorList>
            <person name="Weaver J.A."/>
            <person name="Alberti F."/>
        </authorList>
    </citation>
    <scope>NUCLEOTIDE SEQUENCE [LARGE SCALE GENOMIC DNA]</scope>
    <source>
        <strain evidence="4">T-177</strain>
    </source>
</reference>
<evidence type="ECO:0000313" key="4">
    <source>
        <dbReference type="Proteomes" id="UP001556367"/>
    </source>
</evidence>
<feature type="signal peptide" evidence="1">
    <location>
        <begin position="1"/>
        <end position="23"/>
    </location>
</feature>
<sequence length="403" mass="43152">MLVTAVSRACTFVLVLHHELVRAQYTVAKDYHGQGFFTGWNFYGSWDNLTQGDVNYLTQSQAAAQRLTYVNDAGNAVIRVDNFTNVSSNEKRNSIRIESKDTYSVGSLWIIDAVHLPFGCSVWPAFWSKGDDWPNGGEIDIIEGINLLGRNQVALHTTPGCFKHDVAGTQSGQTIGSNCSVDAGCVVGETRPNSYGSGFAQAGGGVFATQLDVSGIYVWFWTRAAIPQSIRSSSNTSNLNISDWGMPSAAYPSTSCNITQLFSVQRLVLDITLCGVWAGVPGIYNSTCANTGATGLCYNDNVIGPGSPKYDNAYFEIPFIRAYTVAASPPAASAAPKLPSINPLSTSTGTESSGHVTVIITPPTARPINSASTDTLARFRAMWLQHGSLTMVISVLGSAPFFL</sequence>
<proteinExistence type="predicted"/>
<keyword evidence="4" id="KW-1185">Reference proteome</keyword>
<dbReference type="Proteomes" id="UP001556367">
    <property type="component" value="Unassembled WGS sequence"/>
</dbReference>
<dbReference type="InterPro" id="IPR000757">
    <property type="entry name" value="Beta-glucanase-like"/>
</dbReference>
<protein>
    <recommendedName>
        <fullName evidence="2">GH16 domain-containing protein</fullName>
    </recommendedName>
</protein>
<comment type="caution">
    <text evidence="3">The sequence shown here is derived from an EMBL/GenBank/DDBJ whole genome shotgun (WGS) entry which is preliminary data.</text>
</comment>
<feature type="domain" description="GH16" evidence="2">
    <location>
        <begin position="44"/>
        <end position="286"/>
    </location>
</feature>
<dbReference type="InterPro" id="IPR013320">
    <property type="entry name" value="ConA-like_dom_sf"/>
</dbReference>
<name>A0ABR3JAI9_9AGAR</name>
<dbReference type="Pfam" id="PF26113">
    <property type="entry name" value="GH16_XgeA"/>
    <property type="match status" value="1"/>
</dbReference>
<dbReference type="SUPFAM" id="SSF49899">
    <property type="entry name" value="Concanavalin A-like lectins/glucanases"/>
    <property type="match status" value="1"/>
</dbReference>
<evidence type="ECO:0000256" key="1">
    <source>
        <dbReference type="SAM" id="SignalP"/>
    </source>
</evidence>
<dbReference type="InterPro" id="IPR050546">
    <property type="entry name" value="Glycosyl_Hydrlase_16"/>
</dbReference>
<gene>
    <name evidence="3" type="ORF">HGRIS_006902</name>
</gene>
<organism evidence="3 4">
    <name type="scientific">Hohenbuehelia grisea</name>
    <dbReference type="NCBI Taxonomy" id="104357"/>
    <lineage>
        <taxon>Eukaryota</taxon>
        <taxon>Fungi</taxon>
        <taxon>Dikarya</taxon>
        <taxon>Basidiomycota</taxon>
        <taxon>Agaricomycotina</taxon>
        <taxon>Agaricomycetes</taxon>
        <taxon>Agaricomycetidae</taxon>
        <taxon>Agaricales</taxon>
        <taxon>Pleurotineae</taxon>
        <taxon>Pleurotaceae</taxon>
        <taxon>Hohenbuehelia</taxon>
    </lineage>
</organism>
<dbReference type="EMBL" id="JASNQZ010000010">
    <property type="protein sequence ID" value="KAL0952659.1"/>
    <property type="molecule type" value="Genomic_DNA"/>
</dbReference>
<evidence type="ECO:0000313" key="3">
    <source>
        <dbReference type="EMBL" id="KAL0952659.1"/>
    </source>
</evidence>
<dbReference type="Gene3D" id="2.60.120.200">
    <property type="match status" value="1"/>
</dbReference>
<dbReference type="CDD" id="cd02181">
    <property type="entry name" value="GH16_fungal_Lam16A_glucanase"/>
    <property type="match status" value="1"/>
</dbReference>
<dbReference type="PROSITE" id="PS51762">
    <property type="entry name" value="GH16_2"/>
    <property type="match status" value="1"/>
</dbReference>
<keyword evidence="1" id="KW-0732">Signal</keyword>
<feature type="chain" id="PRO_5045516507" description="GH16 domain-containing protein" evidence="1">
    <location>
        <begin position="24"/>
        <end position="403"/>
    </location>
</feature>
<evidence type="ECO:0000259" key="2">
    <source>
        <dbReference type="PROSITE" id="PS51762"/>
    </source>
</evidence>
<dbReference type="PANTHER" id="PTHR10963">
    <property type="entry name" value="GLYCOSYL HYDROLASE-RELATED"/>
    <property type="match status" value="1"/>
</dbReference>